<comment type="similarity">
    <text evidence="9 10">Belongs to the thiamine-phosphate synthase family.</text>
</comment>
<keyword evidence="3 9" id="KW-0479">Metal-binding</keyword>
<dbReference type="CDD" id="cd00564">
    <property type="entry name" value="TMP_TenI"/>
    <property type="match status" value="1"/>
</dbReference>
<protein>
    <recommendedName>
        <fullName evidence="9">Thiamine-phosphate synthase</fullName>
        <shortName evidence="9">TP synthase</shortName>
        <shortName evidence="9">TPS</shortName>
        <ecNumber evidence="9">2.5.1.3</ecNumber>
    </recommendedName>
    <alternativeName>
        <fullName evidence="9">Thiamine-phosphate pyrophosphorylase</fullName>
        <shortName evidence="9">TMP pyrophosphorylase</shortName>
        <shortName evidence="9">TMP-PPase</shortName>
    </alternativeName>
</protein>
<dbReference type="PANTHER" id="PTHR20857">
    <property type="entry name" value="THIAMINE-PHOSPHATE PYROPHOSPHORYLASE"/>
    <property type="match status" value="1"/>
</dbReference>
<feature type="binding site" evidence="9">
    <location>
        <position position="93"/>
    </location>
    <ligand>
        <name>Mg(2+)</name>
        <dbReference type="ChEBI" id="CHEBI:18420"/>
    </ligand>
</feature>
<dbReference type="EMBL" id="JAEKJY010000004">
    <property type="protein sequence ID" value="MBN8236249.1"/>
    <property type="molecule type" value="Genomic_DNA"/>
</dbReference>
<dbReference type="InterPro" id="IPR036206">
    <property type="entry name" value="ThiamineP_synth_sf"/>
</dbReference>
<evidence type="ECO:0000256" key="5">
    <source>
        <dbReference type="ARBA" id="ARBA00022977"/>
    </source>
</evidence>
<name>A0ABS3DY47_9BACI</name>
<dbReference type="EC" id="2.5.1.3" evidence="9"/>
<feature type="binding site" evidence="9">
    <location>
        <position position="140"/>
    </location>
    <ligand>
        <name>4-amino-2-methyl-5-(diphosphooxymethyl)pyrimidine</name>
        <dbReference type="ChEBI" id="CHEBI:57841"/>
    </ligand>
</feature>
<dbReference type="Pfam" id="PF02581">
    <property type="entry name" value="TMP-TENI"/>
    <property type="match status" value="1"/>
</dbReference>
<proteinExistence type="inferred from homology"/>
<evidence type="ECO:0000256" key="8">
    <source>
        <dbReference type="ARBA" id="ARBA00047883"/>
    </source>
</evidence>
<keyword evidence="2 9" id="KW-0808">Transferase</keyword>
<evidence type="ECO:0000256" key="7">
    <source>
        <dbReference type="ARBA" id="ARBA00047851"/>
    </source>
</evidence>
<dbReference type="PANTHER" id="PTHR20857:SF15">
    <property type="entry name" value="THIAMINE-PHOSPHATE SYNTHASE"/>
    <property type="match status" value="1"/>
</dbReference>
<accession>A0ABS3DY47</accession>
<keyword evidence="5 9" id="KW-0784">Thiamine biosynthesis</keyword>
<feature type="binding site" evidence="9">
    <location>
        <position position="111"/>
    </location>
    <ligand>
        <name>4-amino-2-methyl-5-(diphosphooxymethyl)pyrimidine</name>
        <dbReference type="ChEBI" id="CHEBI:57841"/>
    </ligand>
</feature>
<keyword evidence="14" id="KW-1185">Reference proteome</keyword>
<comment type="catalytic activity">
    <reaction evidence="8 9 10">
        <text>2-[(2R,5Z)-2-carboxy-4-methylthiazol-5(2H)-ylidene]ethyl phosphate + 4-amino-2-methyl-5-(diphosphooxymethyl)pyrimidine + 2 H(+) = thiamine phosphate + CO2 + diphosphate</text>
        <dbReference type="Rhea" id="RHEA:47844"/>
        <dbReference type="ChEBI" id="CHEBI:15378"/>
        <dbReference type="ChEBI" id="CHEBI:16526"/>
        <dbReference type="ChEBI" id="CHEBI:33019"/>
        <dbReference type="ChEBI" id="CHEBI:37575"/>
        <dbReference type="ChEBI" id="CHEBI:57841"/>
        <dbReference type="ChEBI" id="CHEBI:62899"/>
        <dbReference type="EC" id="2.5.1.3"/>
    </reaction>
</comment>
<feature type="binding site" evidence="9">
    <location>
        <position position="73"/>
    </location>
    <ligand>
        <name>4-amino-2-methyl-5-(diphosphooxymethyl)pyrimidine</name>
        <dbReference type="ChEBI" id="CHEBI:57841"/>
    </ligand>
</feature>
<comment type="cofactor">
    <cofactor evidence="9">
        <name>Mg(2+)</name>
        <dbReference type="ChEBI" id="CHEBI:18420"/>
    </cofactor>
    <text evidence="9">Binds 1 Mg(2+) ion per subunit.</text>
</comment>
<feature type="domain" description="Thiamine phosphate synthase/TenI" evidence="12">
    <location>
        <begin position="10"/>
        <end position="192"/>
    </location>
</feature>
<evidence type="ECO:0000256" key="1">
    <source>
        <dbReference type="ARBA" id="ARBA00005165"/>
    </source>
</evidence>
<dbReference type="Gene3D" id="3.20.20.70">
    <property type="entry name" value="Aldolase class I"/>
    <property type="match status" value="1"/>
</dbReference>
<feature type="binding site" evidence="9">
    <location>
        <position position="74"/>
    </location>
    <ligand>
        <name>Mg(2+)</name>
        <dbReference type="ChEBI" id="CHEBI:18420"/>
    </ligand>
</feature>
<feature type="binding site" evidence="9">
    <location>
        <position position="169"/>
    </location>
    <ligand>
        <name>2-[(2R,5Z)-2-carboxy-4-methylthiazol-5(2H)-ylidene]ethyl phosphate</name>
        <dbReference type="ChEBI" id="CHEBI:62899"/>
    </ligand>
</feature>
<comment type="pathway">
    <text evidence="1 9 11">Cofactor biosynthesis; thiamine diphosphate biosynthesis; thiamine phosphate from 4-amino-2-methyl-5-diphosphomethylpyrimidine and 4-methyl-5-(2-phosphoethyl)-thiazole: step 1/1.</text>
</comment>
<evidence type="ECO:0000256" key="2">
    <source>
        <dbReference type="ARBA" id="ARBA00022679"/>
    </source>
</evidence>
<evidence type="ECO:0000256" key="3">
    <source>
        <dbReference type="ARBA" id="ARBA00022723"/>
    </source>
</evidence>
<evidence type="ECO:0000256" key="6">
    <source>
        <dbReference type="ARBA" id="ARBA00047334"/>
    </source>
</evidence>
<evidence type="ECO:0000256" key="9">
    <source>
        <dbReference type="HAMAP-Rule" id="MF_00097"/>
    </source>
</evidence>
<dbReference type="InterPro" id="IPR022998">
    <property type="entry name" value="ThiamineP_synth_TenI"/>
</dbReference>
<evidence type="ECO:0000259" key="12">
    <source>
        <dbReference type="Pfam" id="PF02581"/>
    </source>
</evidence>
<feature type="binding site" evidence="9">
    <location>
        <begin position="137"/>
        <end position="139"/>
    </location>
    <ligand>
        <name>2-[(2R,5Z)-2-carboxy-4-methylthiazol-5(2H)-ylidene]ethyl phosphate</name>
        <dbReference type="ChEBI" id="CHEBI:62899"/>
    </ligand>
</feature>
<reference evidence="13 14" key="1">
    <citation type="submission" date="2020-12" db="EMBL/GenBank/DDBJ databases">
        <title>Oil enriched cultivation method for isolating marine PHA-producing bacteria.</title>
        <authorList>
            <person name="Zheng W."/>
            <person name="Yu S."/>
            <person name="Huang Y."/>
        </authorList>
    </citation>
    <scope>NUCLEOTIDE SEQUENCE [LARGE SCALE GENOMIC DNA]</scope>
    <source>
        <strain evidence="13 14">SY-2-6</strain>
    </source>
</reference>
<evidence type="ECO:0000256" key="11">
    <source>
        <dbReference type="RuleBase" id="RU004253"/>
    </source>
</evidence>
<dbReference type="HAMAP" id="MF_00097">
    <property type="entry name" value="TMP_synthase"/>
    <property type="match status" value="1"/>
</dbReference>
<feature type="binding site" evidence="9">
    <location>
        <begin position="38"/>
        <end position="42"/>
    </location>
    <ligand>
        <name>4-amino-2-methyl-5-(diphosphooxymethyl)pyrimidine</name>
        <dbReference type="ChEBI" id="CHEBI:57841"/>
    </ligand>
</feature>
<evidence type="ECO:0000313" key="14">
    <source>
        <dbReference type="Proteomes" id="UP000663970"/>
    </source>
</evidence>
<gene>
    <name evidence="9" type="primary">thiE</name>
    <name evidence="13" type="ORF">JF544_13365</name>
</gene>
<keyword evidence="4 9" id="KW-0460">Magnesium</keyword>
<dbReference type="SUPFAM" id="SSF51391">
    <property type="entry name" value="Thiamin phosphate synthase"/>
    <property type="match status" value="1"/>
</dbReference>
<evidence type="ECO:0000313" key="13">
    <source>
        <dbReference type="EMBL" id="MBN8236249.1"/>
    </source>
</evidence>
<dbReference type="RefSeq" id="WP_206934574.1">
    <property type="nucleotide sequence ID" value="NZ_JAEKJY010000004.1"/>
</dbReference>
<evidence type="ECO:0000256" key="4">
    <source>
        <dbReference type="ARBA" id="ARBA00022842"/>
    </source>
</evidence>
<dbReference type="GO" id="GO:0004789">
    <property type="term" value="F:thiamine-phosphate diphosphorylase activity"/>
    <property type="evidence" value="ECO:0007669"/>
    <property type="project" value="UniProtKB-EC"/>
</dbReference>
<sequence length="205" mass="22325">MNLEQQLRKYLIMGSQDCDRDPLSILDEAIEGGITAFQFREKGEGSLQGDEKYQLAAALQQRCKTAGILFIVNDDVDLFRRLNAEGIHVGQSDEHVKGIREAHPDAVIGLSVSDLHEWENSPVDLVDYLGAGPVYPTTSKKDANPVSGTEWIKELKERQPDMPVVGIGGITTENAHRVMEAGASGTAVISAITKAEDIRKAVGEL</sequence>
<dbReference type="Proteomes" id="UP000663970">
    <property type="component" value="Unassembled WGS sequence"/>
</dbReference>
<comment type="catalytic activity">
    <reaction evidence="6 9 10">
        <text>4-methyl-5-(2-phosphooxyethyl)-thiazole + 4-amino-2-methyl-5-(diphosphooxymethyl)pyrimidine + H(+) = thiamine phosphate + diphosphate</text>
        <dbReference type="Rhea" id="RHEA:22328"/>
        <dbReference type="ChEBI" id="CHEBI:15378"/>
        <dbReference type="ChEBI" id="CHEBI:33019"/>
        <dbReference type="ChEBI" id="CHEBI:37575"/>
        <dbReference type="ChEBI" id="CHEBI:57841"/>
        <dbReference type="ChEBI" id="CHEBI:58296"/>
        <dbReference type="EC" id="2.5.1.3"/>
    </reaction>
</comment>
<organism evidence="13 14">
    <name type="scientific">Halobacillus kuroshimensis</name>
    <dbReference type="NCBI Taxonomy" id="302481"/>
    <lineage>
        <taxon>Bacteria</taxon>
        <taxon>Bacillati</taxon>
        <taxon>Bacillota</taxon>
        <taxon>Bacilli</taxon>
        <taxon>Bacillales</taxon>
        <taxon>Bacillaceae</taxon>
        <taxon>Halobacillus</taxon>
    </lineage>
</organism>
<comment type="caution">
    <text evidence="13">The sequence shown here is derived from an EMBL/GenBank/DDBJ whole genome shotgun (WGS) entry which is preliminary data.</text>
</comment>
<dbReference type="NCBIfam" id="TIGR00693">
    <property type="entry name" value="thiE"/>
    <property type="match status" value="1"/>
</dbReference>
<feature type="binding site" evidence="9">
    <location>
        <begin position="189"/>
        <end position="190"/>
    </location>
    <ligand>
        <name>2-[(2R,5Z)-2-carboxy-4-methylthiazol-5(2H)-ylidene]ethyl phosphate</name>
        <dbReference type="ChEBI" id="CHEBI:62899"/>
    </ligand>
</feature>
<comment type="function">
    <text evidence="9">Condenses 4-methyl-5-(beta-hydroxyethyl)thiazole monophosphate (THZ-P) and 2-methyl-4-amino-5-hydroxymethyl pyrimidine pyrophosphate (HMP-PP) to form thiamine monophosphate (TMP).</text>
</comment>
<dbReference type="InterPro" id="IPR034291">
    <property type="entry name" value="TMP_synthase"/>
</dbReference>
<dbReference type="InterPro" id="IPR013785">
    <property type="entry name" value="Aldolase_TIM"/>
</dbReference>
<comment type="catalytic activity">
    <reaction evidence="7 9 10">
        <text>2-(2-carboxy-4-methylthiazol-5-yl)ethyl phosphate + 4-amino-2-methyl-5-(diphosphooxymethyl)pyrimidine + 2 H(+) = thiamine phosphate + CO2 + diphosphate</text>
        <dbReference type="Rhea" id="RHEA:47848"/>
        <dbReference type="ChEBI" id="CHEBI:15378"/>
        <dbReference type="ChEBI" id="CHEBI:16526"/>
        <dbReference type="ChEBI" id="CHEBI:33019"/>
        <dbReference type="ChEBI" id="CHEBI:37575"/>
        <dbReference type="ChEBI" id="CHEBI:57841"/>
        <dbReference type="ChEBI" id="CHEBI:62890"/>
        <dbReference type="EC" id="2.5.1.3"/>
    </reaction>
</comment>
<evidence type="ECO:0000256" key="10">
    <source>
        <dbReference type="RuleBase" id="RU003826"/>
    </source>
</evidence>